<evidence type="ECO:0000256" key="8">
    <source>
        <dbReference type="ARBA" id="ARBA00024594"/>
    </source>
</evidence>
<dbReference type="GO" id="GO:0004333">
    <property type="term" value="F:fumarate hydratase activity"/>
    <property type="evidence" value="ECO:0007669"/>
    <property type="project" value="UniProtKB-EC"/>
</dbReference>
<dbReference type="PANTHER" id="PTHR11444:SF1">
    <property type="entry name" value="FUMARATE HYDRATASE, MITOCHONDRIAL"/>
    <property type="match status" value="1"/>
</dbReference>
<comment type="pathway">
    <text evidence="2">Carbohydrate metabolism; tricarboxylic acid cycle; (S)-malate from fumarate: step 1/1.</text>
</comment>
<dbReference type="PANTHER" id="PTHR11444">
    <property type="entry name" value="ASPARTATEAMMONIA/ARGININOSUCCINATE/ADENYLOSUCCINATE LYASE"/>
    <property type="match status" value="1"/>
</dbReference>
<dbReference type="InterPro" id="IPR005677">
    <property type="entry name" value="Fum_hydII"/>
</dbReference>
<evidence type="ECO:0000259" key="9">
    <source>
        <dbReference type="Pfam" id="PF00206"/>
    </source>
</evidence>
<evidence type="ECO:0000256" key="6">
    <source>
        <dbReference type="ARBA" id="ARBA00023239"/>
    </source>
</evidence>
<keyword evidence="6" id="KW-0456">Lyase</keyword>
<dbReference type="CDD" id="cd01362">
    <property type="entry name" value="Fumarase_classII"/>
    <property type="match status" value="1"/>
</dbReference>
<dbReference type="Gene3D" id="1.20.200.10">
    <property type="entry name" value="Fumarase/aspartase (Central domain)"/>
    <property type="match status" value="1"/>
</dbReference>
<evidence type="ECO:0000256" key="7">
    <source>
        <dbReference type="ARBA" id="ARBA00024453"/>
    </source>
</evidence>
<dbReference type="AlphaFoldDB" id="A0AAD5A0F3"/>
<dbReference type="InterPro" id="IPR024083">
    <property type="entry name" value="Fumarase/histidase_N"/>
</dbReference>
<dbReference type="GO" id="GO:0006108">
    <property type="term" value="P:malate metabolic process"/>
    <property type="evidence" value="ECO:0007669"/>
    <property type="project" value="TreeGrafter"/>
</dbReference>
<sequence length="531" mass="57127">MCPPSSIYPCWLAHIGSAPVSELDPDAAMYRTALRNLQRFTGHTAAVSRCPALKLHRRTPGLSLSCIRMASSESYRIEKDTFGELKVPSDKYYGAQTVRSTMNFKIGGVTERMPIQVIKAFGILKRAAAEVNKDYGLDTKIADAIVQAADEVSAGKLDEHFPLVVWQTGSGTQTNMNVNEVISNRAIEILGGKLGSKDPVHPNDHVNKSQSSNDTFPTAMHIAAAKEVHEVLLPGLQQLHDALAAKAEEFKDIIKIGRTHTQDAVPLSLGQQVKYSIERVKAAMPRVYELAAGGTAVGTGLNTRIGFAEKVADRVSALTGLPFVTAPNKFEALAAHDALVELSGALNTVSVSMMKIANDIRFLGSGPRSGLGELILPENEPGSSIMPGKVNPTQCEAMTMVAAQVMGNHVAVTIGGSNGHFELNVFKPMIIKNVLNSARLLGDASVSFTKNCVAGIQANTDRINKLMNESLMLVTALNPHIGKNSYDKAALIAKTAHKEGSTLKAVAIKLGYLTEEQFEQWVRPQDMLGPK</sequence>
<evidence type="ECO:0000256" key="5">
    <source>
        <dbReference type="ARBA" id="ARBA00013409"/>
    </source>
</evidence>
<comment type="similarity">
    <text evidence="3">Belongs to the class-II fumarase/aspartase family. Fumarase subfamily.</text>
</comment>
<dbReference type="SUPFAM" id="SSF48557">
    <property type="entry name" value="L-aspartase-like"/>
    <property type="match status" value="1"/>
</dbReference>
<feature type="domain" description="Fumarate lyase N-terminal" evidence="9">
    <location>
        <begin position="83"/>
        <end position="407"/>
    </location>
</feature>
<dbReference type="PRINTS" id="PR00149">
    <property type="entry name" value="FUMRATELYASE"/>
</dbReference>
<dbReference type="InterPro" id="IPR018951">
    <property type="entry name" value="Fumarase_C_C"/>
</dbReference>
<comment type="caution">
    <text evidence="11">The sequence shown here is derived from an EMBL/GenBank/DDBJ whole genome shotgun (WGS) entry which is preliminary data.</text>
</comment>
<dbReference type="FunFam" id="1.20.200.10:FF:000001">
    <property type="entry name" value="Fumarate hydratase, mitochondrial"/>
    <property type="match status" value="1"/>
</dbReference>
<evidence type="ECO:0000256" key="1">
    <source>
        <dbReference type="ARBA" id="ARBA00003146"/>
    </source>
</evidence>
<dbReference type="InterPro" id="IPR008948">
    <property type="entry name" value="L-Aspartase-like"/>
</dbReference>
<evidence type="ECO:0000256" key="2">
    <source>
        <dbReference type="ARBA" id="ARBA00004859"/>
    </source>
</evidence>
<dbReference type="GO" id="GO:0006106">
    <property type="term" value="P:fumarate metabolic process"/>
    <property type="evidence" value="ECO:0007669"/>
    <property type="project" value="InterPro"/>
</dbReference>
<feature type="domain" description="Fumarase C C-terminal" evidence="10">
    <location>
        <begin position="473"/>
        <end position="528"/>
    </location>
</feature>
<evidence type="ECO:0000256" key="3">
    <source>
        <dbReference type="ARBA" id="ARBA00009084"/>
    </source>
</evidence>
<dbReference type="GO" id="GO:0006099">
    <property type="term" value="P:tricarboxylic acid cycle"/>
    <property type="evidence" value="ECO:0007669"/>
    <property type="project" value="InterPro"/>
</dbReference>
<evidence type="ECO:0000256" key="4">
    <source>
        <dbReference type="ARBA" id="ARBA00012921"/>
    </source>
</evidence>
<comment type="catalytic activity">
    <reaction evidence="8">
        <text>(S)-malate = fumarate + H2O</text>
        <dbReference type="Rhea" id="RHEA:12460"/>
        <dbReference type="ChEBI" id="CHEBI:15377"/>
        <dbReference type="ChEBI" id="CHEBI:15589"/>
        <dbReference type="ChEBI" id="CHEBI:29806"/>
        <dbReference type="EC" id="4.2.1.2"/>
    </reaction>
    <physiologicalReaction direction="left-to-right" evidence="8">
        <dbReference type="Rhea" id="RHEA:12461"/>
    </physiologicalReaction>
</comment>
<dbReference type="EMBL" id="MU591762">
    <property type="protein sequence ID" value="KAI5607446.1"/>
    <property type="molecule type" value="Genomic_DNA"/>
</dbReference>
<proteinExistence type="inferred from homology"/>
<dbReference type="Pfam" id="PF00206">
    <property type="entry name" value="Lyase_1"/>
    <property type="match status" value="1"/>
</dbReference>
<comment type="function">
    <text evidence="1">Catalyzes the hydration of fumarate to L-malate in the tricarboxylic acid (TCA) cycle to facilitate a transition step in the production of energy in the form of NADH.</text>
</comment>
<dbReference type="Proteomes" id="UP001205998">
    <property type="component" value="Unassembled WGS sequence"/>
</dbReference>
<dbReference type="NCBIfam" id="TIGR00979">
    <property type="entry name" value="fumC_II"/>
    <property type="match status" value="1"/>
</dbReference>
<organism evidence="11 12">
    <name type="scientific">Silurus asotus</name>
    <name type="common">Amur catfish</name>
    <name type="synonym">Parasilurus asotus</name>
    <dbReference type="NCBI Taxonomy" id="30991"/>
    <lineage>
        <taxon>Eukaryota</taxon>
        <taxon>Metazoa</taxon>
        <taxon>Chordata</taxon>
        <taxon>Craniata</taxon>
        <taxon>Vertebrata</taxon>
        <taxon>Euteleostomi</taxon>
        <taxon>Actinopterygii</taxon>
        <taxon>Neopterygii</taxon>
        <taxon>Teleostei</taxon>
        <taxon>Ostariophysi</taxon>
        <taxon>Siluriformes</taxon>
        <taxon>Siluridae</taxon>
        <taxon>Silurus</taxon>
    </lineage>
</organism>
<dbReference type="FunFam" id="1.10.40.30:FF:000002">
    <property type="entry name" value="Fumarate hydratase class II"/>
    <property type="match status" value="1"/>
</dbReference>
<dbReference type="EC" id="4.2.1.2" evidence="4"/>
<dbReference type="Pfam" id="PF10415">
    <property type="entry name" value="FumaraseC_C"/>
    <property type="match status" value="1"/>
</dbReference>
<gene>
    <name evidence="11" type="ORF">C0J50_1757</name>
</gene>
<dbReference type="HAMAP" id="MF_00743">
    <property type="entry name" value="FumaraseC"/>
    <property type="match status" value="1"/>
</dbReference>
<name>A0AAD5A0F3_SILAS</name>
<comment type="catalytic activity">
    <reaction evidence="7">
        <text>(S)-malate = fumarate + H2O</text>
        <dbReference type="Rhea" id="RHEA:12460"/>
        <dbReference type="ChEBI" id="CHEBI:15377"/>
        <dbReference type="ChEBI" id="CHEBI:15589"/>
        <dbReference type="ChEBI" id="CHEBI:29806"/>
        <dbReference type="EC" id="4.2.1.2"/>
    </reaction>
    <physiologicalReaction direction="right-to-left" evidence="7">
        <dbReference type="Rhea" id="RHEA:12462"/>
    </physiologicalReaction>
</comment>
<protein>
    <recommendedName>
        <fullName evidence="5">Fumarate hydratase, mitochondrial</fullName>
        <ecNumber evidence="4">4.2.1.2</ecNumber>
    </recommendedName>
</protein>
<reference evidence="11" key="1">
    <citation type="submission" date="2018-07" db="EMBL/GenBank/DDBJ databases">
        <title>Comparative genomics of catfishes provides insights into carnivory and benthic adaptation.</title>
        <authorList>
            <person name="Zhang Y."/>
            <person name="Wang D."/>
            <person name="Peng Z."/>
            <person name="Zheng S."/>
            <person name="Shao F."/>
            <person name="Tao W."/>
        </authorList>
    </citation>
    <scope>NUCLEOTIDE SEQUENCE</scope>
    <source>
        <strain evidence="11">Chongqing</strain>
    </source>
</reference>
<dbReference type="InterPro" id="IPR000362">
    <property type="entry name" value="Fumarate_lyase_fam"/>
</dbReference>
<keyword evidence="12" id="KW-1185">Reference proteome</keyword>
<dbReference type="FunFam" id="1.10.275.10:FF:000001">
    <property type="entry name" value="Fumarate hydratase, mitochondrial"/>
    <property type="match status" value="1"/>
</dbReference>
<accession>A0AAD5A0F3</accession>
<evidence type="ECO:0000259" key="10">
    <source>
        <dbReference type="Pfam" id="PF10415"/>
    </source>
</evidence>
<evidence type="ECO:0000313" key="11">
    <source>
        <dbReference type="EMBL" id="KAI5607446.1"/>
    </source>
</evidence>
<dbReference type="Gene3D" id="1.10.40.30">
    <property type="entry name" value="Fumarase/aspartase (C-terminal domain)"/>
    <property type="match status" value="1"/>
</dbReference>
<dbReference type="PROSITE" id="PS00163">
    <property type="entry name" value="FUMARATE_LYASES"/>
    <property type="match status" value="1"/>
</dbReference>
<dbReference type="GO" id="GO:0005739">
    <property type="term" value="C:mitochondrion"/>
    <property type="evidence" value="ECO:0007669"/>
    <property type="project" value="TreeGrafter"/>
</dbReference>
<dbReference type="InterPro" id="IPR022761">
    <property type="entry name" value="Fumarate_lyase_N"/>
</dbReference>
<dbReference type="PRINTS" id="PR00145">
    <property type="entry name" value="ARGSUCLYASE"/>
</dbReference>
<dbReference type="InterPro" id="IPR020557">
    <property type="entry name" value="Fumarate_lyase_CS"/>
</dbReference>
<evidence type="ECO:0000313" key="12">
    <source>
        <dbReference type="Proteomes" id="UP001205998"/>
    </source>
</evidence>
<dbReference type="Gene3D" id="1.10.275.10">
    <property type="entry name" value="Fumarase/aspartase (N-terminal domain)"/>
    <property type="match status" value="1"/>
</dbReference>